<dbReference type="Proteomes" id="UP000232323">
    <property type="component" value="Unassembled WGS sequence"/>
</dbReference>
<dbReference type="InterPro" id="IPR009060">
    <property type="entry name" value="UBA-like_sf"/>
</dbReference>
<evidence type="ECO:0000313" key="3">
    <source>
        <dbReference type="EMBL" id="GAX78272.1"/>
    </source>
</evidence>
<dbReference type="STRING" id="1157962.A0A250X5V3"/>
<protein>
    <recommendedName>
        <fullName evidence="2">GBF-interacting protein 1 N-terminal domain-containing protein</fullName>
    </recommendedName>
</protein>
<dbReference type="Pfam" id="PF06972">
    <property type="entry name" value="GIP1_N"/>
    <property type="match status" value="1"/>
</dbReference>
<evidence type="ECO:0000259" key="2">
    <source>
        <dbReference type="Pfam" id="PF06972"/>
    </source>
</evidence>
<feature type="region of interest" description="Disordered" evidence="1">
    <location>
        <begin position="764"/>
        <end position="820"/>
    </location>
</feature>
<reference evidence="3 4" key="1">
    <citation type="submission" date="2017-08" db="EMBL/GenBank/DDBJ databases">
        <title>Acidophilic green algal genome provides insights into adaptation to an acidic environment.</title>
        <authorList>
            <person name="Hirooka S."/>
            <person name="Hirose Y."/>
            <person name="Kanesaki Y."/>
            <person name="Higuchi S."/>
            <person name="Fujiwara T."/>
            <person name="Onuma R."/>
            <person name="Era A."/>
            <person name="Ohbayashi R."/>
            <person name="Uzuka A."/>
            <person name="Nozaki H."/>
            <person name="Yoshikawa H."/>
            <person name="Miyagishima S.Y."/>
        </authorList>
    </citation>
    <scope>NUCLEOTIDE SEQUENCE [LARGE SCALE GENOMIC DNA]</scope>
    <source>
        <strain evidence="3 4">NIES-2499</strain>
    </source>
</reference>
<dbReference type="AlphaFoldDB" id="A0A250X5V3"/>
<gene>
    <name evidence="3" type="ORF">CEUSTIGMA_g5714.t1</name>
</gene>
<comment type="caution">
    <text evidence="3">The sequence shown here is derived from an EMBL/GenBank/DDBJ whole genome shotgun (WGS) entry which is preliminary data.</text>
</comment>
<dbReference type="CDD" id="cd14279">
    <property type="entry name" value="CUE"/>
    <property type="match status" value="1"/>
</dbReference>
<name>A0A250X5V3_9CHLO</name>
<feature type="compositionally biased region" description="Basic and acidic residues" evidence="1">
    <location>
        <begin position="73"/>
        <end position="89"/>
    </location>
</feature>
<dbReference type="OrthoDB" id="548783at2759"/>
<feature type="domain" description="GBF-interacting protein 1 N-terminal" evidence="2">
    <location>
        <begin position="7"/>
        <end position="60"/>
    </location>
</feature>
<feature type="region of interest" description="Disordered" evidence="1">
    <location>
        <begin position="552"/>
        <end position="580"/>
    </location>
</feature>
<feature type="compositionally biased region" description="Low complexity" evidence="1">
    <location>
        <begin position="156"/>
        <end position="188"/>
    </location>
</feature>
<feature type="region of interest" description="Disordered" evidence="1">
    <location>
        <begin position="50"/>
        <end position="236"/>
    </location>
</feature>
<evidence type="ECO:0000256" key="1">
    <source>
        <dbReference type="SAM" id="MobiDB-lite"/>
    </source>
</evidence>
<dbReference type="EMBL" id="BEGY01000031">
    <property type="protein sequence ID" value="GAX78272.1"/>
    <property type="molecule type" value="Genomic_DNA"/>
</dbReference>
<organism evidence="3 4">
    <name type="scientific">Chlamydomonas eustigma</name>
    <dbReference type="NCBI Taxonomy" id="1157962"/>
    <lineage>
        <taxon>Eukaryota</taxon>
        <taxon>Viridiplantae</taxon>
        <taxon>Chlorophyta</taxon>
        <taxon>core chlorophytes</taxon>
        <taxon>Chlorophyceae</taxon>
        <taxon>CS clade</taxon>
        <taxon>Chlamydomonadales</taxon>
        <taxon>Chlamydomonadaceae</taxon>
        <taxon>Chlamydomonas</taxon>
    </lineage>
</organism>
<feature type="compositionally biased region" description="Pro residues" evidence="1">
    <location>
        <begin position="199"/>
        <end position="209"/>
    </location>
</feature>
<evidence type="ECO:0000313" key="4">
    <source>
        <dbReference type="Proteomes" id="UP000232323"/>
    </source>
</evidence>
<dbReference type="InterPro" id="IPR009719">
    <property type="entry name" value="GIP1_N"/>
</dbReference>
<proteinExistence type="predicted"/>
<feature type="compositionally biased region" description="Low complexity" evidence="1">
    <location>
        <begin position="801"/>
        <end position="820"/>
    </location>
</feature>
<keyword evidence="4" id="KW-1185">Reference proteome</keyword>
<feature type="compositionally biased region" description="Low complexity" evidence="1">
    <location>
        <begin position="569"/>
        <end position="580"/>
    </location>
</feature>
<feature type="compositionally biased region" description="Gly residues" evidence="1">
    <location>
        <begin position="94"/>
        <end position="108"/>
    </location>
</feature>
<feature type="compositionally biased region" description="Acidic residues" evidence="1">
    <location>
        <begin position="221"/>
        <end position="235"/>
    </location>
</feature>
<accession>A0A250X5V3</accession>
<sequence>MAKTERNTMKVIEEIRAATQASEEDIKAMLQHHNGDVNAATMALLENPFQKVDSSSKKSKAVTPVNHQNSRQEGGHRDRDRPAGPRRDGPPPSGGRGGRGGQGGGRGSGQPRSQGPRSDSTHAAPKYDNGNHRAEPEAPPPTDTSTTAAFNGYDETTTVTTTPSSTAWGAESSAPAAKPAAAWGSGKKTMAEIIKSKQAPPPEPAPAPTPVHVAYAPPPEPEPEEALEEPEDVEASYEAVHEDVQIPEPVVAKPAPVYQSNWNNADAAKNLLNSLTKGAAAAAAAQAQVQQATAAPPAADAAPAPLEQTLSSADNTVSPMPGQYGAYGAAGAAPVSHQPPPPRVSTAAEIEAMQLSFGNFGMTEFGANFSTSAYSAPPDAAGLLLPKQPAQQMQQPPQQQAAEDAAAQAAVAAQQQQDALYKSTAATYSYNGYGQDTMQQAAAPAPAADAPRPALPPAYAGFGQSNNGFGGAFASSFPPQDPSAYEAAHQAFDNYGQAPDASKQYPNVAPGMAAYTMQQYAQQYAQQQAANQQAANPAAAAKPYNQGMYGQYGQQAAPGLPHQQQPLVSDAATSAASSQPASTAAALPGLGQMQFPATQAVVAGASSLNAAQQQYNPAALQYNPYAAPQQQYGNPAAPYLGGMGYGGYMGGYGGYQGVQYPPQSATGYAPGAAASTYQSLPQQQGGPRSQYSQYNNQAQALPQQSGVAGQSLAPNAYSNAGYGLTGYEDMSGLSAASAGGAAGGVYGMAKGAEKDLSNIYGAQGSGGGSYQAPHVRNNYGGGYPNQGYGQQGGYSQGGPKGYNNYNRQPQQYNQQYQGGH</sequence>
<dbReference type="SUPFAM" id="SSF46934">
    <property type="entry name" value="UBA-like"/>
    <property type="match status" value="1"/>
</dbReference>
<feature type="compositionally biased region" description="Gly residues" evidence="1">
    <location>
        <begin position="779"/>
        <end position="800"/>
    </location>
</feature>